<proteinExistence type="predicted"/>
<keyword evidence="5" id="KW-1185">Reference proteome</keyword>
<evidence type="ECO:0000313" key="5">
    <source>
        <dbReference type="Proteomes" id="UP001190700"/>
    </source>
</evidence>
<organism evidence="4 5">
    <name type="scientific">Cymbomonas tetramitiformis</name>
    <dbReference type="NCBI Taxonomy" id="36881"/>
    <lineage>
        <taxon>Eukaryota</taxon>
        <taxon>Viridiplantae</taxon>
        <taxon>Chlorophyta</taxon>
        <taxon>Pyramimonadophyceae</taxon>
        <taxon>Pyramimonadales</taxon>
        <taxon>Pyramimonadaceae</taxon>
        <taxon>Cymbomonas</taxon>
    </lineage>
</organism>
<dbReference type="InterPro" id="IPR013662">
    <property type="entry name" value="RIH_assoc-dom"/>
</dbReference>
<feature type="transmembrane region" description="Helical" evidence="2">
    <location>
        <begin position="901"/>
        <end position="919"/>
    </location>
</feature>
<evidence type="ECO:0000256" key="1">
    <source>
        <dbReference type="SAM" id="MobiDB-lite"/>
    </source>
</evidence>
<dbReference type="PANTHER" id="PTHR13715:SF99">
    <property type="entry name" value="INOSITOL 1,4,5-TRISPHOSPHATE RECEPTOR-LIKE PROTEIN A"/>
    <property type="match status" value="1"/>
</dbReference>
<dbReference type="GO" id="GO:0006816">
    <property type="term" value="P:calcium ion transport"/>
    <property type="evidence" value="ECO:0007669"/>
    <property type="project" value="InterPro"/>
</dbReference>
<evidence type="ECO:0000256" key="2">
    <source>
        <dbReference type="SAM" id="Phobius"/>
    </source>
</evidence>
<gene>
    <name evidence="4" type="ORF">CYMTET_34940</name>
</gene>
<feature type="transmembrane region" description="Helical" evidence="2">
    <location>
        <begin position="1192"/>
        <end position="1214"/>
    </location>
</feature>
<sequence length="1395" mass="156405">VIEPFYDGEAVEVTCTTPEDLLNACHQLYDVLSSELTELMTLDSDIPAILAHGLKVTSVIKQILGGQVSSRPGASDTLILTAGRGTQFGHGNVRYSCPAGKRSGVEMRPVEPLWARFRQEFAARLQVLNTDSRHMLGHGVWNLARVLSNSDKDHTTKREQTMVALPDLGRWGWHACDQASRATWKWVAQWFLAQKPDSSVLKSTAFMKSLGPSGHWRKENSAYEREAKRMMVAMHTSNEADDALSCIIRMMQLPTIPDELVVAALQLLRCSIYAEEPGLTVENDAEAHRTANFQRFVIGQPPVKFATSPEIAVQQRRLVQLRHAAAGVGSVALRYLHASNPQVVAASRRLLIALTDGGNLQVLDLLHTELTRTDTANSKLLAENFFSTLSTVLQHIPTMVHNYHRLLVRGTETMIERKDRLSRNRSSIRFEQPEPNESGPQIRKNKNGKRMSVHKMSVRAAQPETLFEAFRRVNSVVPVAPPNVNQAASNHFAAEDSITDSAEEQLNVPVETITDLMHKIKDGCELLRMMQLLCTGHHAGNQSLMHTQPHCAMSHDLIAMIAGLTETLACLVPECLTGGFLHIPMLLLQCVQTLTEFVQGPCTENQLQLLLHSTLIKTLDSMMRSIHLEEFLTPLDRKRRPSFFRTIASHLDPDTVDLWALDTSSALMCTSLHISILTFLKSLLEGDERQSCLSMLPKVYIAGLYEKAVSLHNLLGFLNSSRDDHEYRERLAPLIDWHFYWPQLAATHRTMRSYAPVDALLPLGSHPSVSNQQQLLLDACYSHVSLLMVLGQLSGEGMNAFVHGDDASEVPDFSHMVMATEVVCRDKVVKVFFRVPRECLNVGANHVARFKKRLLQLPRKSPQGKAKAFMKLAHETAFNLMHLAALRQVPHKRQLVDHEQLIVQAPFYIAGVICVLLTVSNGTGVSHAVAFGLRGWLELLIHVLGILHFGSTVLCIWRYVEVEVPVVQFIGHNSSPRPTARTQRARSAQHGRASIVAIGDSQCDINVSSLELQRILQEDRAQHSAQRSSFLLHDVYLFMLTVQMVVSLTSLCVSPFLYVLFMMVYVIDNPMARNILLALKNVGAGISSTVLLGILVVVIFAFVSFIFYYDDMETAYDDAGCTFSLDGATQQCEAETVTLFQVVAVHIQSAFLGMGLDPLFDPQATSASSLWRVTPLALLSNLHDHARNLHTVFFSLIWQLVLLNIITGLITDAFMTIRMEEKEKVADSAQRCLICSCDRSSLDGIKNYSFDVHIEHDHNPWSYACFLVYLMTKEESDLNGVEREVYNLWQQGKSEFVPIMRCYELEDQQSRMPSEQSSAHELVKMVDDRFQQTFKTQEKRMQSVESKVTDLMRAMQDLDSKMMYIRQQVTPAEHQAKVVKGDDLSRSKSSSLGSR</sequence>
<feature type="compositionally biased region" description="Basic and acidic residues" evidence="1">
    <location>
        <begin position="1374"/>
        <end position="1386"/>
    </location>
</feature>
<name>A0AAE0KPG3_9CHLO</name>
<dbReference type="EMBL" id="LGRX02022147">
    <property type="protein sequence ID" value="KAK3255902.1"/>
    <property type="molecule type" value="Genomic_DNA"/>
</dbReference>
<protein>
    <recommendedName>
        <fullName evidence="3">RyR/IP3R Homology associated domain-containing protein</fullName>
    </recommendedName>
</protein>
<comment type="caution">
    <text evidence="4">The sequence shown here is derived from an EMBL/GenBank/DDBJ whole genome shotgun (WGS) entry which is preliminary data.</text>
</comment>
<evidence type="ECO:0000313" key="4">
    <source>
        <dbReference type="EMBL" id="KAK3255902.1"/>
    </source>
</evidence>
<feature type="transmembrane region" description="Helical" evidence="2">
    <location>
        <begin position="1082"/>
        <end position="1109"/>
    </location>
</feature>
<dbReference type="Proteomes" id="UP001190700">
    <property type="component" value="Unassembled WGS sequence"/>
</dbReference>
<reference evidence="4 5" key="1">
    <citation type="journal article" date="2015" name="Genome Biol. Evol.">
        <title>Comparative Genomics of a Bacterivorous Green Alga Reveals Evolutionary Causalities and Consequences of Phago-Mixotrophic Mode of Nutrition.</title>
        <authorList>
            <person name="Burns J.A."/>
            <person name="Paasch A."/>
            <person name="Narechania A."/>
            <person name="Kim E."/>
        </authorList>
    </citation>
    <scope>NUCLEOTIDE SEQUENCE [LARGE SCALE GENOMIC DNA]</scope>
    <source>
        <strain evidence="4 5">PLY_AMNH</strain>
    </source>
</reference>
<evidence type="ECO:0000259" key="3">
    <source>
        <dbReference type="Pfam" id="PF08454"/>
    </source>
</evidence>
<feature type="transmembrane region" description="Helical" evidence="2">
    <location>
        <begin position="1035"/>
        <end position="1061"/>
    </location>
</feature>
<keyword evidence="2" id="KW-1133">Transmembrane helix</keyword>
<feature type="region of interest" description="Disordered" evidence="1">
    <location>
        <begin position="1372"/>
        <end position="1395"/>
    </location>
</feature>
<accession>A0AAE0KPG3</accession>
<feature type="compositionally biased region" description="Basic residues" evidence="1">
    <location>
        <begin position="443"/>
        <end position="452"/>
    </location>
</feature>
<feature type="domain" description="RyR/IP3R Homology associated" evidence="3">
    <location>
        <begin position="520"/>
        <end position="620"/>
    </location>
</feature>
<feature type="non-terminal residue" evidence="4">
    <location>
        <position position="1"/>
    </location>
</feature>
<feature type="region of interest" description="Disordered" evidence="1">
    <location>
        <begin position="418"/>
        <end position="452"/>
    </location>
</feature>
<dbReference type="InterPro" id="IPR015925">
    <property type="entry name" value="Ryanodine_IP3_receptor"/>
</dbReference>
<dbReference type="Pfam" id="PF08454">
    <property type="entry name" value="RIH_assoc"/>
    <property type="match status" value="1"/>
</dbReference>
<dbReference type="PANTHER" id="PTHR13715">
    <property type="entry name" value="RYANODINE RECEPTOR AND IP3 RECEPTOR"/>
    <property type="match status" value="1"/>
</dbReference>
<keyword evidence="2" id="KW-0812">Transmembrane</keyword>
<keyword evidence="2" id="KW-0472">Membrane</keyword>